<dbReference type="PANTHER" id="PTHR33845">
    <property type="entry name" value="C2H2-TYPE DOMAIN-CONTAINING PROTEIN"/>
    <property type="match status" value="1"/>
</dbReference>
<evidence type="ECO:0000313" key="5">
    <source>
        <dbReference type="Proteomes" id="UP000492821"/>
    </source>
</evidence>
<keyword evidence="3" id="KW-0732">Signal</keyword>
<feature type="chain" id="PRO_5028874755" evidence="3">
    <location>
        <begin position="24"/>
        <end position="1172"/>
    </location>
</feature>
<sequence>MERRKVVVPLLLWFHLLGNLVISFPIKQLISEGDTSQKCAFKKFDQRTPDAFPSKSTVTCDETFLSLKKIYDHSESFGVELHGAQNAVDLMLARIGNFKPPSFWTDQRAANELLSKSICQNHWMELFSQWPRVDYKHVKWVKGKLTCRWPKELGGHYSGSKAVAPPQLVGKLSKKGAFAVAKETGKVLQVGIALCKPHVKSVNDMIRRTFPKDSGSKSDEELEREMESAIAADELEEKKATVKEFTQQMGYCKLATQNDYESLSSISKERKLRAAKQLFYEIAGIISPNNEKKFVDDVCSIYSTSSNDKNTLDKICLEVANLYEKADGDKRQRLFAIASVVNIVSYPVLRRYIPNLTEYMFRKALKLVRDNDIPKQFERRRYERYQKEEINKFIDFLTSPTCLISLPYGIKHAKLSDKTKIDIPHTIRIQRHAEIIRMYVSKRREEEKNPEFQPLPRSTMFEICHHCYAIRSKALTCVDNYLASGYEAFDFLEKTLTEWHENDVMTVQEADILKRRLKDGRLYLRTDFNIAMVEHSPVLSHCLLYALSDAKDKSFQRRCATGNNIPGHIILCERCEKLQKTLQAVLEFAVERSRLCKEDELCGIDESDDREIEENLIRDAVFDINEMKKHQVRSRYSEIQRKGIVAELDDTAALITLDFAQKLLPSKFYEKQSDYFGKKGMSYHITNVLTKKSGAFVTHDFVHILDETLQDSDAVIAIITDVLTNISICGINKVILRSDNAGCYHSRSLLLSLAKISEATGVRIVRYAFSEPQAGKSSCDRKAAVVKNRVRDYINTNHIVRSTTQFFDSLLDPRPLTFTTVSLSRVKTEFPSASDKKTIPGISSFFDFVPEDGGIRAFKFYGIGNGKLFKYDVYHPPAHLAFLEHLQTNNSLHLNDECSHKYWRSSKTTLQQSSPLIGGQKDVFYCPVETCDATFDTNGELEAHMLADVHNDRPPEQQTQMDYVLVRFVKSIEGLVDSLNDPIEAELHQSAIENSHLTNLGGLKEGWAHRSTRPNPKFTEESRKFLIKIFDDGAARKLKLTGEQALNAMRAAKTTSGERQFRAGELLRAEQITSFFSRINAERKKATSDEPPKKKKKVSKRSSDTCEDETDEPPNITETSEDEIYEAQNNDELLLESAQLMELRRNELREIQFIEVEEMIDNVVKEMLDTDE</sequence>
<dbReference type="PANTHER" id="PTHR33845:SF1">
    <property type="entry name" value="C2H2-TYPE DOMAIN-CONTAINING PROTEIN"/>
    <property type="match status" value="1"/>
</dbReference>
<feature type="domain" description="C2H2-type" evidence="4">
    <location>
        <begin position="924"/>
        <end position="955"/>
    </location>
</feature>
<evidence type="ECO:0000259" key="4">
    <source>
        <dbReference type="PROSITE" id="PS50157"/>
    </source>
</evidence>
<name>A0A7E4V3E4_PANRE</name>
<keyword evidence="1" id="KW-0863">Zinc-finger</keyword>
<reference evidence="5" key="1">
    <citation type="journal article" date="2013" name="Genetics">
        <title>The draft genome and transcriptome of Panagrellus redivivus are shaped by the harsh demands of a free-living lifestyle.</title>
        <authorList>
            <person name="Srinivasan J."/>
            <person name="Dillman A.R."/>
            <person name="Macchietto M.G."/>
            <person name="Heikkinen L."/>
            <person name="Lakso M."/>
            <person name="Fracchia K.M."/>
            <person name="Antoshechkin I."/>
            <person name="Mortazavi A."/>
            <person name="Wong G."/>
            <person name="Sternberg P.W."/>
        </authorList>
    </citation>
    <scope>NUCLEOTIDE SEQUENCE [LARGE SCALE GENOMIC DNA]</scope>
    <source>
        <strain evidence="5">MT8872</strain>
    </source>
</reference>
<dbReference type="AlphaFoldDB" id="A0A7E4V3E4"/>
<organism evidence="5 6">
    <name type="scientific">Panagrellus redivivus</name>
    <name type="common">Microworm</name>
    <dbReference type="NCBI Taxonomy" id="6233"/>
    <lineage>
        <taxon>Eukaryota</taxon>
        <taxon>Metazoa</taxon>
        <taxon>Ecdysozoa</taxon>
        <taxon>Nematoda</taxon>
        <taxon>Chromadorea</taxon>
        <taxon>Rhabditida</taxon>
        <taxon>Tylenchina</taxon>
        <taxon>Panagrolaimomorpha</taxon>
        <taxon>Panagrolaimoidea</taxon>
        <taxon>Panagrolaimidae</taxon>
        <taxon>Panagrellus</taxon>
    </lineage>
</organism>
<accession>A0A7E4V3E4</accession>
<proteinExistence type="predicted"/>
<evidence type="ECO:0000256" key="3">
    <source>
        <dbReference type="SAM" id="SignalP"/>
    </source>
</evidence>
<dbReference type="InterPro" id="IPR013087">
    <property type="entry name" value="Znf_C2H2_type"/>
</dbReference>
<feature type="region of interest" description="Disordered" evidence="2">
    <location>
        <begin position="1083"/>
        <end position="1122"/>
    </location>
</feature>
<feature type="signal peptide" evidence="3">
    <location>
        <begin position="1"/>
        <end position="23"/>
    </location>
</feature>
<dbReference type="PROSITE" id="PS50157">
    <property type="entry name" value="ZINC_FINGER_C2H2_2"/>
    <property type="match status" value="1"/>
</dbReference>
<feature type="compositionally biased region" description="Basic and acidic residues" evidence="2">
    <location>
        <begin position="1083"/>
        <end position="1092"/>
    </location>
</feature>
<keyword evidence="1" id="KW-0862">Zinc</keyword>
<keyword evidence="1" id="KW-0479">Metal-binding</keyword>
<evidence type="ECO:0000256" key="2">
    <source>
        <dbReference type="SAM" id="MobiDB-lite"/>
    </source>
</evidence>
<dbReference type="PROSITE" id="PS00028">
    <property type="entry name" value="ZINC_FINGER_C2H2_1"/>
    <property type="match status" value="1"/>
</dbReference>
<evidence type="ECO:0000256" key="1">
    <source>
        <dbReference type="PROSITE-ProRule" id="PRU00042"/>
    </source>
</evidence>
<keyword evidence="5" id="KW-1185">Reference proteome</keyword>
<dbReference type="WBParaSite" id="Pan_g16008.t1">
    <property type="protein sequence ID" value="Pan_g16008.t1"/>
    <property type="gene ID" value="Pan_g16008"/>
</dbReference>
<reference evidence="6" key="2">
    <citation type="submission" date="2020-10" db="UniProtKB">
        <authorList>
            <consortium name="WormBaseParasite"/>
        </authorList>
    </citation>
    <scope>IDENTIFICATION</scope>
</reference>
<dbReference type="Proteomes" id="UP000492821">
    <property type="component" value="Unassembled WGS sequence"/>
</dbReference>
<dbReference type="GO" id="GO:0008270">
    <property type="term" value="F:zinc ion binding"/>
    <property type="evidence" value="ECO:0007669"/>
    <property type="project" value="UniProtKB-KW"/>
</dbReference>
<protein>
    <submittedName>
        <fullName evidence="6">C2H2-type domain-containing protein</fullName>
    </submittedName>
</protein>
<evidence type="ECO:0000313" key="6">
    <source>
        <dbReference type="WBParaSite" id="Pan_g16008.t1"/>
    </source>
</evidence>